<dbReference type="PANTHER" id="PTHR23063:SF52">
    <property type="entry name" value="LYSOPHOSPHATIDYLCHOLINE ACYLTRANSFERASE"/>
    <property type="match status" value="1"/>
</dbReference>
<evidence type="ECO:0000256" key="6">
    <source>
        <dbReference type="ARBA" id="ARBA00023136"/>
    </source>
</evidence>
<name>A0A7W6DYD6_9RHOB</name>
<organism evidence="9 10">
    <name type="scientific">Sagittula marina</name>
    <dbReference type="NCBI Taxonomy" id="943940"/>
    <lineage>
        <taxon>Bacteria</taxon>
        <taxon>Pseudomonadati</taxon>
        <taxon>Pseudomonadota</taxon>
        <taxon>Alphaproteobacteria</taxon>
        <taxon>Rhodobacterales</taxon>
        <taxon>Roseobacteraceae</taxon>
        <taxon>Sagittula</taxon>
    </lineage>
</organism>
<evidence type="ECO:0000256" key="7">
    <source>
        <dbReference type="ARBA" id="ARBA00023315"/>
    </source>
</evidence>
<dbReference type="AlphaFoldDB" id="A0A7W6DYD6"/>
<dbReference type="InterPro" id="IPR002123">
    <property type="entry name" value="Plipid/glycerol_acylTrfase"/>
</dbReference>
<dbReference type="SUPFAM" id="SSF69593">
    <property type="entry name" value="Glycerol-3-phosphate (1)-acyltransferase"/>
    <property type="match status" value="1"/>
</dbReference>
<evidence type="ECO:0000259" key="8">
    <source>
        <dbReference type="SMART" id="SM00563"/>
    </source>
</evidence>
<keyword evidence="5" id="KW-0443">Lipid metabolism</keyword>
<comment type="caution">
    <text evidence="9">The sequence shown here is derived from an EMBL/GenBank/DDBJ whole genome shotgun (WGS) entry which is preliminary data.</text>
</comment>
<keyword evidence="6" id="KW-0472">Membrane</keyword>
<dbReference type="Pfam" id="PF01553">
    <property type="entry name" value="Acyltransferase"/>
    <property type="match status" value="1"/>
</dbReference>
<evidence type="ECO:0000256" key="4">
    <source>
        <dbReference type="ARBA" id="ARBA00022989"/>
    </source>
</evidence>
<evidence type="ECO:0000256" key="3">
    <source>
        <dbReference type="ARBA" id="ARBA00022692"/>
    </source>
</evidence>
<protein>
    <submittedName>
        <fullName evidence="9">1-acyl-sn-glycerol-3-phosphate acyltransferase</fullName>
        <ecNumber evidence="9">2.3.1.51</ecNumber>
    </submittedName>
</protein>
<dbReference type="GO" id="GO:0016020">
    <property type="term" value="C:membrane"/>
    <property type="evidence" value="ECO:0007669"/>
    <property type="project" value="UniProtKB-SubCell"/>
</dbReference>
<dbReference type="PANTHER" id="PTHR23063">
    <property type="entry name" value="PHOSPHOLIPID ACYLTRANSFERASE"/>
    <property type="match status" value="1"/>
</dbReference>
<dbReference type="Proteomes" id="UP000541426">
    <property type="component" value="Unassembled WGS sequence"/>
</dbReference>
<evidence type="ECO:0000256" key="5">
    <source>
        <dbReference type="ARBA" id="ARBA00023098"/>
    </source>
</evidence>
<dbReference type="GO" id="GO:0006629">
    <property type="term" value="P:lipid metabolic process"/>
    <property type="evidence" value="ECO:0007669"/>
    <property type="project" value="UniProtKB-KW"/>
</dbReference>
<evidence type="ECO:0000256" key="1">
    <source>
        <dbReference type="ARBA" id="ARBA00004370"/>
    </source>
</evidence>
<keyword evidence="3" id="KW-0812">Transmembrane</keyword>
<keyword evidence="10" id="KW-1185">Reference proteome</keyword>
<feature type="domain" description="Phospholipid/glycerol acyltransferase" evidence="8">
    <location>
        <begin position="59"/>
        <end position="174"/>
    </location>
</feature>
<reference evidence="9 10" key="1">
    <citation type="submission" date="2020-08" db="EMBL/GenBank/DDBJ databases">
        <title>Genomic Encyclopedia of Type Strains, Phase IV (KMG-IV): sequencing the most valuable type-strain genomes for metagenomic binning, comparative biology and taxonomic classification.</title>
        <authorList>
            <person name="Goeker M."/>
        </authorList>
    </citation>
    <scope>NUCLEOTIDE SEQUENCE [LARGE SCALE GENOMIC DNA]</scope>
    <source>
        <strain evidence="9 10">DSM 102235</strain>
    </source>
</reference>
<dbReference type="CDD" id="cd07989">
    <property type="entry name" value="LPLAT_AGPAT-like"/>
    <property type="match status" value="1"/>
</dbReference>
<keyword evidence="7 9" id="KW-0012">Acyltransferase</keyword>
<dbReference type="SMART" id="SM00563">
    <property type="entry name" value="PlsC"/>
    <property type="match status" value="1"/>
</dbReference>
<keyword evidence="2 9" id="KW-0808">Transferase</keyword>
<dbReference type="GO" id="GO:0003841">
    <property type="term" value="F:1-acylglycerol-3-phosphate O-acyltransferase activity"/>
    <property type="evidence" value="ECO:0007669"/>
    <property type="project" value="UniProtKB-EC"/>
</dbReference>
<gene>
    <name evidence="9" type="ORF">GGQ68_003916</name>
</gene>
<evidence type="ECO:0000313" key="9">
    <source>
        <dbReference type="EMBL" id="MBB3987569.1"/>
    </source>
</evidence>
<keyword evidence="4" id="KW-1133">Transmembrane helix</keyword>
<accession>A0A7W6DYD6</accession>
<dbReference type="RefSeq" id="WP_343055999.1">
    <property type="nucleotide sequence ID" value="NZ_BAABBZ010000057.1"/>
</dbReference>
<evidence type="ECO:0000313" key="10">
    <source>
        <dbReference type="Proteomes" id="UP000541426"/>
    </source>
</evidence>
<dbReference type="EC" id="2.3.1.51" evidence="9"/>
<proteinExistence type="predicted"/>
<comment type="subcellular location">
    <subcellularLocation>
        <location evidence="1">Membrane</location>
    </subcellularLocation>
</comment>
<dbReference type="EMBL" id="JACIEJ010000011">
    <property type="protein sequence ID" value="MBB3987569.1"/>
    <property type="molecule type" value="Genomic_DNA"/>
</dbReference>
<evidence type="ECO:0000256" key="2">
    <source>
        <dbReference type="ARBA" id="ARBA00022679"/>
    </source>
</evidence>
<sequence length="246" mass="27998">MLVLLCGLTLSLLLRLIERPLFGIARPWTPEITKAVCRTVLRIMGLRVRVEGRPSERRGAVVANHSSWLDIFVLNSRKTVYFVSKSEVAGWPGIGLLARATGTVFINRNRREAAQQTKVFQDRLMQGHRLMFFPEGTSTDGLRVLPFKTTLFEAFFDAKLLHEVSIQALSVVYHAPEGRDRRFYGWWGDMEFAPSMLRLLAQRRQGSVDLIYHPAVAVDDFANRKSLARHLEQQVREGHARALSKA</sequence>